<feature type="transmembrane region" description="Helical" evidence="9">
    <location>
        <begin position="306"/>
        <end position="329"/>
    </location>
</feature>
<keyword evidence="3" id="KW-1003">Cell membrane</keyword>
<dbReference type="EMBL" id="CP072110">
    <property type="protein sequence ID" value="QTH65424.1"/>
    <property type="molecule type" value="Genomic_DNA"/>
</dbReference>
<dbReference type="Gene3D" id="1.10.3720.10">
    <property type="entry name" value="MetI-like"/>
    <property type="match status" value="1"/>
</dbReference>
<evidence type="ECO:0000256" key="5">
    <source>
        <dbReference type="ARBA" id="ARBA00022692"/>
    </source>
</evidence>
<organism evidence="11 12">
    <name type="scientific">Psychrosphaera ytuae</name>
    <dbReference type="NCBI Taxonomy" id="2820710"/>
    <lineage>
        <taxon>Bacteria</taxon>
        <taxon>Pseudomonadati</taxon>
        <taxon>Pseudomonadota</taxon>
        <taxon>Gammaproteobacteria</taxon>
        <taxon>Alteromonadales</taxon>
        <taxon>Pseudoalteromonadaceae</taxon>
        <taxon>Psychrosphaera</taxon>
    </lineage>
</organism>
<keyword evidence="2 9" id="KW-0813">Transport</keyword>
<evidence type="ECO:0000313" key="11">
    <source>
        <dbReference type="EMBL" id="QTH65424.1"/>
    </source>
</evidence>
<evidence type="ECO:0000313" key="12">
    <source>
        <dbReference type="Proteomes" id="UP000682739"/>
    </source>
</evidence>
<comment type="similarity">
    <text evidence="8">Belongs to the binding-protein-dependent transport system permease family. OppBC subfamily.</text>
</comment>
<protein>
    <submittedName>
        <fullName evidence="11">ABC transporter permease subunit</fullName>
    </submittedName>
</protein>
<feature type="domain" description="ABC transmembrane type-1" evidence="10">
    <location>
        <begin position="97"/>
        <end position="329"/>
    </location>
</feature>
<dbReference type="CDD" id="cd06261">
    <property type="entry name" value="TM_PBP2"/>
    <property type="match status" value="1"/>
</dbReference>
<evidence type="ECO:0000256" key="4">
    <source>
        <dbReference type="ARBA" id="ARBA00022519"/>
    </source>
</evidence>
<evidence type="ECO:0000259" key="10">
    <source>
        <dbReference type="PROSITE" id="PS50928"/>
    </source>
</evidence>
<keyword evidence="6 9" id="KW-1133">Transmembrane helix</keyword>
<evidence type="ECO:0000256" key="3">
    <source>
        <dbReference type="ARBA" id="ARBA00022475"/>
    </source>
</evidence>
<dbReference type="Pfam" id="PF00528">
    <property type="entry name" value="BPD_transp_1"/>
    <property type="match status" value="1"/>
</dbReference>
<reference evidence="11" key="1">
    <citation type="submission" date="2021-03" db="EMBL/GenBank/DDBJ databases">
        <title>Description of Psychrosphaera ytuae sp. nov. isolated from deep sea sediment of South China Sea.</title>
        <authorList>
            <person name="Zhang J."/>
            <person name="Xu X.-D."/>
        </authorList>
    </citation>
    <scope>NUCLEOTIDE SEQUENCE</scope>
    <source>
        <strain evidence="11">MTZ26</strain>
    </source>
</reference>
<dbReference type="PROSITE" id="PS50928">
    <property type="entry name" value="ABC_TM1"/>
    <property type="match status" value="1"/>
</dbReference>
<feature type="transmembrane region" description="Helical" evidence="9">
    <location>
        <begin position="264"/>
        <end position="286"/>
    </location>
</feature>
<evidence type="ECO:0000256" key="6">
    <source>
        <dbReference type="ARBA" id="ARBA00022989"/>
    </source>
</evidence>
<dbReference type="SUPFAM" id="SSF161098">
    <property type="entry name" value="MetI-like"/>
    <property type="match status" value="1"/>
</dbReference>
<evidence type="ECO:0000256" key="2">
    <source>
        <dbReference type="ARBA" id="ARBA00022448"/>
    </source>
</evidence>
<evidence type="ECO:0000256" key="1">
    <source>
        <dbReference type="ARBA" id="ARBA00004429"/>
    </source>
</evidence>
<dbReference type="RefSeq" id="WP_208833459.1">
    <property type="nucleotide sequence ID" value="NZ_CP072110.1"/>
</dbReference>
<proteinExistence type="inferred from homology"/>
<dbReference type="AlphaFoldDB" id="A0A975DF01"/>
<dbReference type="InterPro" id="IPR000515">
    <property type="entry name" value="MetI-like"/>
</dbReference>
<keyword evidence="7 9" id="KW-0472">Membrane</keyword>
<feature type="transmembrane region" description="Helical" evidence="9">
    <location>
        <begin position="12"/>
        <end position="31"/>
    </location>
</feature>
<feature type="transmembrane region" description="Helical" evidence="9">
    <location>
        <begin position="103"/>
        <end position="122"/>
    </location>
</feature>
<dbReference type="PANTHER" id="PTHR43163">
    <property type="entry name" value="DIPEPTIDE TRANSPORT SYSTEM PERMEASE PROTEIN DPPB-RELATED"/>
    <property type="match status" value="1"/>
</dbReference>
<keyword evidence="4" id="KW-0997">Cell inner membrane</keyword>
<name>A0A975DF01_9GAMM</name>
<evidence type="ECO:0000256" key="9">
    <source>
        <dbReference type="RuleBase" id="RU363032"/>
    </source>
</evidence>
<comment type="subcellular location">
    <subcellularLocation>
        <location evidence="1">Cell inner membrane</location>
        <topology evidence="1">Multi-pass membrane protein</topology>
    </subcellularLocation>
    <subcellularLocation>
        <location evidence="9">Cell membrane</location>
        <topology evidence="9">Multi-pass membrane protein</topology>
    </subcellularLocation>
</comment>
<dbReference type="GO" id="GO:0005886">
    <property type="term" value="C:plasma membrane"/>
    <property type="evidence" value="ECO:0007669"/>
    <property type="project" value="UniProtKB-SubCell"/>
</dbReference>
<evidence type="ECO:0000256" key="7">
    <source>
        <dbReference type="ARBA" id="ARBA00023136"/>
    </source>
</evidence>
<gene>
    <name evidence="11" type="ORF">J1N51_14455</name>
</gene>
<evidence type="ECO:0000256" key="8">
    <source>
        <dbReference type="ARBA" id="ARBA00024202"/>
    </source>
</evidence>
<dbReference type="GO" id="GO:0071916">
    <property type="term" value="F:dipeptide transmembrane transporter activity"/>
    <property type="evidence" value="ECO:0007669"/>
    <property type="project" value="TreeGrafter"/>
</dbReference>
<feature type="transmembrane region" description="Helical" evidence="9">
    <location>
        <begin position="171"/>
        <end position="189"/>
    </location>
</feature>
<dbReference type="Proteomes" id="UP000682739">
    <property type="component" value="Chromosome"/>
</dbReference>
<keyword evidence="5 9" id="KW-0812">Transmembrane</keyword>
<keyword evidence="12" id="KW-1185">Reference proteome</keyword>
<dbReference type="InterPro" id="IPR035906">
    <property type="entry name" value="MetI-like_sf"/>
</dbReference>
<dbReference type="PANTHER" id="PTHR43163:SF4">
    <property type="entry name" value="PUTRESCINE EXPORT SYSTEM PERMEASE PROTEIN SAPB"/>
    <property type="match status" value="1"/>
</dbReference>
<dbReference type="KEGG" id="psym:J1N51_14455"/>
<feature type="transmembrane region" description="Helical" evidence="9">
    <location>
        <begin position="134"/>
        <end position="159"/>
    </location>
</feature>
<accession>A0A975DF01</accession>
<sequence>MMGGYLLRKAYLLVFVTVGVTIFAFSLNFLFPGDALSNMTGLQNIEPALAAELSKIYKLDSNVVFQYWAYIGRLLDGNWGVSFTNGMGVYSQVFNVLPATIELAFYALLYSFIVAIPLGILASDVRKPWLDKPILALSLIGFSMPIFWFALILILIFSINLGWLPISGRLSLIYEIPTVTGFILVDILLSDVSYKNEALYDAFKHLAMPTLVLAAYPTTVLIRTTRQAMHNVLDTSYVKAAKAKGLSNLQVLTRHALRNGLLPVIQMLGTHFGTLITLAMVTEVIFSWPGLGSWLVDAIHQRDYPAIQGGLMVMSGMVFIATILFDILYMAFDPLARRRGYGKI</sequence>